<dbReference type="Gene3D" id="3.60.15.10">
    <property type="entry name" value="Ribonuclease Z/Hydroxyacylglutathione hydrolase-like"/>
    <property type="match status" value="1"/>
</dbReference>
<name>A0A562QK26_9BACI</name>
<dbReference type="SUPFAM" id="SSF56281">
    <property type="entry name" value="Metallo-hydrolase/oxidoreductase"/>
    <property type="match status" value="1"/>
</dbReference>
<keyword evidence="4" id="KW-1185">Reference proteome</keyword>
<organism evidence="3 4">
    <name type="scientific">Halalkalibacter nanhaiisediminis</name>
    <dbReference type="NCBI Taxonomy" id="688079"/>
    <lineage>
        <taxon>Bacteria</taxon>
        <taxon>Bacillati</taxon>
        <taxon>Bacillota</taxon>
        <taxon>Bacilli</taxon>
        <taxon>Bacillales</taxon>
        <taxon>Bacillaceae</taxon>
        <taxon>Halalkalibacter</taxon>
    </lineage>
</organism>
<dbReference type="GO" id="GO:0042781">
    <property type="term" value="F:3'-tRNA processing endoribonuclease activity"/>
    <property type="evidence" value="ECO:0007669"/>
    <property type="project" value="TreeGrafter"/>
</dbReference>
<evidence type="ECO:0000256" key="1">
    <source>
        <dbReference type="ARBA" id="ARBA00022833"/>
    </source>
</evidence>
<dbReference type="Proteomes" id="UP000315711">
    <property type="component" value="Unassembled WGS sequence"/>
</dbReference>
<evidence type="ECO:0000313" key="3">
    <source>
        <dbReference type="EMBL" id="TWI57117.1"/>
    </source>
</evidence>
<keyword evidence="1" id="KW-0862">Zinc</keyword>
<dbReference type="Pfam" id="PF12706">
    <property type="entry name" value="Lactamase_B_2"/>
    <property type="match status" value="1"/>
</dbReference>
<sequence length="245" mass="27456">MMKVTVVGYWHGYPEKGEATSGYLLQHDHYNLLLDCGSGVLSQLQKYCSVNELNAIVLSHYHHDHQADIGPFQYARIMNKGMGKEMNDLTIYGHRDEEAFVKLAYHDVVKAMSYDDQAPITIGPFTFHFFKTQHPVPCYAMRIECQNQTVVYTADSSYFDELADFAKDADLLITECSGYASDPITQFGHMTSTCVGKLAAKAKPTHLLLSHLPHHGDHEQLRQEVAESFNGTISLAKSGLGIRLL</sequence>
<dbReference type="InterPro" id="IPR001279">
    <property type="entry name" value="Metallo-B-lactamas"/>
</dbReference>
<dbReference type="InterPro" id="IPR036866">
    <property type="entry name" value="RibonucZ/Hydroxyglut_hydro"/>
</dbReference>
<evidence type="ECO:0000313" key="4">
    <source>
        <dbReference type="Proteomes" id="UP000315711"/>
    </source>
</evidence>
<reference evidence="3 4" key="1">
    <citation type="journal article" date="2015" name="Stand. Genomic Sci.">
        <title>Genomic Encyclopedia of Bacterial and Archaeal Type Strains, Phase III: the genomes of soil and plant-associated and newly described type strains.</title>
        <authorList>
            <person name="Whitman W.B."/>
            <person name="Woyke T."/>
            <person name="Klenk H.P."/>
            <person name="Zhou Y."/>
            <person name="Lilburn T.G."/>
            <person name="Beck B.J."/>
            <person name="De Vos P."/>
            <person name="Vandamme P."/>
            <person name="Eisen J.A."/>
            <person name="Garrity G."/>
            <person name="Hugenholtz P."/>
            <person name="Kyrpides N.C."/>
        </authorList>
    </citation>
    <scope>NUCLEOTIDE SEQUENCE [LARGE SCALE GENOMIC DNA]</scope>
    <source>
        <strain evidence="3 4">CGMCC 1.10116</strain>
    </source>
</reference>
<gene>
    <name evidence="3" type="ORF">IQ10_01821</name>
</gene>
<dbReference type="SMART" id="SM00849">
    <property type="entry name" value="Lactamase_B"/>
    <property type="match status" value="1"/>
</dbReference>
<dbReference type="PANTHER" id="PTHR46018">
    <property type="entry name" value="ZINC PHOSPHODIESTERASE ELAC PROTEIN 1"/>
    <property type="match status" value="1"/>
</dbReference>
<dbReference type="PANTHER" id="PTHR46018:SF4">
    <property type="entry name" value="METALLO-HYDROLASE YHFI-RELATED"/>
    <property type="match status" value="1"/>
</dbReference>
<proteinExistence type="predicted"/>
<dbReference type="EMBL" id="VLKZ01000004">
    <property type="protein sequence ID" value="TWI57117.1"/>
    <property type="molecule type" value="Genomic_DNA"/>
</dbReference>
<accession>A0A562QK26</accession>
<dbReference type="AlphaFoldDB" id="A0A562QK26"/>
<evidence type="ECO:0000259" key="2">
    <source>
        <dbReference type="SMART" id="SM00849"/>
    </source>
</evidence>
<protein>
    <submittedName>
        <fullName evidence="3">Ribonuclease BN (tRNA processing enzyme)</fullName>
    </submittedName>
</protein>
<feature type="domain" description="Metallo-beta-lactamase" evidence="2">
    <location>
        <begin position="19"/>
        <end position="206"/>
    </location>
</feature>
<dbReference type="CDD" id="cd07716">
    <property type="entry name" value="RNaseZ_short-form-like_MBL-fold"/>
    <property type="match status" value="1"/>
</dbReference>
<comment type="caution">
    <text evidence="3">The sequence shown here is derived from an EMBL/GenBank/DDBJ whole genome shotgun (WGS) entry which is preliminary data.</text>
</comment>